<name>A0ABX7F1R4_9HYPH</name>
<evidence type="ECO:0000313" key="1">
    <source>
        <dbReference type="EMBL" id="QRF54384.1"/>
    </source>
</evidence>
<dbReference type="InterPro" id="IPR052546">
    <property type="entry name" value="Transposase_8_domain"/>
</dbReference>
<sequence>MTKKDQHDVETMEMALQAYEEGMPAAQLCRKYGIARSTFYYWLSKTTATGSAQKDRMVALKAENARLKIILAERVLEMILEQADLSTDQKWRKTLTTLLSVDDIDP</sequence>
<dbReference type="EMBL" id="CP032406">
    <property type="protein sequence ID" value="QRF54384.1"/>
    <property type="molecule type" value="Genomic_DNA"/>
</dbReference>
<dbReference type="InterPro" id="IPR002514">
    <property type="entry name" value="Transposase_8"/>
</dbReference>
<protein>
    <recommendedName>
        <fullName evidence="3">Transposase</fullName>
    </recommendedName>
</protein>
<dbReference type="Pfam" id="PF01527">
    <property type="entry name" value="HTH_Tnp_1"/>
    <property type="match status" value="1"/>
</dbReference>
<dbReference type="RefSeq" id="WP_203020178.1">
    <property type="nucleotide sequence ID" value="NZ_CP032406.1"/>
</dbReference>
<keyword evidence="2" id="KW-1185">Reference proteome</keyword>
<keyword evidence="1" id="KW-0614">Plasmid</keyword>
<gene>
    <name evidence="1" type="ORF">D4A92_22990</name>
</gene>
<geneLocation type="plasmid" evidence="1 2">
    <name>p1</name>
</geneLocation>
<dbReference type="Proteomes" id="UP000596351">
    <property type="component" value="Plasmid p1"/>
</dbReference>
<evidence type="ECO:0000313" key="2">
    <source>
        <dbReference type="Proteomes" id="UP000596351"/>
    </source>
</evidence>
<dbReference type="PANTHER" id="PTHR33609:SF1">
    <property type="entry name" value="TRANSPOSASE"/>
    <property type="match status" value="1"/>
</dbReference>
<organism evidence="1 2">
    <name type="scientific">Rhizobium rosettiformans</name>
    <dbReference type="NCBI Taxonomy" id="1368430"/>
    <lineage>
        <taxon>Bacteria</taxon>
        <taxon>Pseudomonadati</taxon>
        <taxon>Pseudomonadota</taxon>
        <taxon>Alphaproteobacteria</taxon>
        <taxon>Hyphomicrobiales</taxon>
        <taxon>Rhizobiaceae</taxon>
        <taxon>Rhizobium/Agrobacterium group</taxon>
        <taxon>Rhizobium</taxon>
    </lineage>
</organism>
<dbReference type="InterPro" id="IPR009057">
    <property type="entry name" value="Homeodomain-like_sf"/>
</dbReference>
<dbReference type="Gene3D" id="1.10.10.60">
    <property type="entry name" value="Homeodomain-like"/>
    <property type="match status" value="1"/>
</dbReference>
<dbReference type="SUPFAM" id="SSF46689">
    <property type="entry name" value="Homeodomain-like"/>
    <property type="match status" value="1"/>
</dbReference>
<proteinExistence type="predicted"/>
<accession>A0ABX7F1R4</accession>
<dbReference type="PANTHER" id="PTHR33609">
    <property type="entry name" value="LOW CALCIUM RESPONSE LOCUS PROTEIN S"/>
    <property type="match status" value="1"/>
</dbReference>
<evidence type="ECO:0008006" key="3">
    <source>
        <dbReference type="Google" id="ProtNLM"/>
    </source>
</evidence>
<reference evidence="1 2" key="1">
    <citation type="submission" date="2018-09" db="EMBL/GenBank/DDBJ databases">
        <title>Rhizobium sp. MAE2-X.</title>
        <authorList>
            <person name="Lee Y."/>
            <person name="Jeon C.O."/>
        </authorList>
    </citation>
    <scope>NUCLEOTIDE SEQUENCE [LARGE SCALE GENOMIC DNA]</scope>
    <source>
        <strain evidence="1 2">MAE2-X</strain>
        <plasmid evidence="1 2">p1</plasmid>
    </source>
</reference>